<organism evidence="1 2">
    <name type="scientific">Paenibacillus albilobatus</name>
    <dbReference type="NCBI Taxonomy" id="2716884"/>
    <lineage>
        <taxon>Bacteria</taxon>
        <taxon>Bacillati</taxon>
        <taxon>Bacillota</taxon>
        <taxon>Bacilli</taxon>
        <taxon>Bacillales</taxon>
        <taxon>Paenibacillaceae</taxon>
        <taxon>Paenibacillus</taxon>
    </lineage>
</organism>
<dbReference type="SUPFAM" id="SSF48239">
    <property type="entry name" value="Terpenoid cyclases/Protein prenyltransferases"/>
    <property type="match status" value="1"/>
</dbReference>
<sequence length="297" mass="33686">MKLTRTKFMKAREFVYANARLLDRRRFAYQFEQGSADFVLNALRSYQNDDGGFGSALEPDIRTPYSQPVAVECALAILDEIGAADPGILRGIRKFLKDTERDGGGFPRAKIDVNEYPHAPWWNTADDSHGSLNPTGRILGLLHKLKAEPLPGEEDAWFSRSTDFVWSRIPLADPSDYHDLIQCITFLEHVPNRRRAEAELRKVDEWLQVPGTIELDPNASGYVHTVLDWAPSPDSYARKWISEEDIGRHLDVLIERQQEDGGWDMNFSALSGGNEAEWRGLVTVDRLVTLKAYGRLE</sequence>
<dbReference type="Gene3D" id="1.50.10.20">
    <property type="match status" value="1"/>
</dbReference>
<evidence type="ECO:0000313" key="2">
    <source>
        <dbReference type="Proteomes" id="UP000679779"/>
    </source>
</evidence>
<dbReference type="AlphaFoldDB" id="A0A919XDQ8"/>
<name>A0A919XDQ8_9BACL</name>
<keyword evidence="2" id="KW-1185">Reference proteome</keyword>
<protein>
    <submittedName>
        <fullName evidence="1">Uncharacterized protein</fullName>
    </submittedName>
</protein>
<proteinExistence type="predicted"/>
<dbReference type="Proteomes" id="UP000679779">
    <property type="component" value="Unassembled WGS sequence"/>
</dbReference>
<gene>
    <name evidence="1" type="ORF">J2TS6_02710</name>
</gene>
<reference evidence="1" key="1">
    <citation type="submission" date="2021-03" db="EMBL/GenBank/DDBJ databases">
        <title>Antimicrobial resistance genes in bacteria isolated from Japanese honey, and their potential for conferring macrolide and lincosamide resistance in the American foulbrood pathogen Paenibacillus larvae.</title>
        <authorList>
            <person name="Okamoto M."/>
            <person name="Kumagai M."/>
            <person name="Kanamori H."/>
            <person name="Takamatsu D."/>
        </authorList>
    </citation>
    <scope>NUCLEOTIDE SEQUENCE</scope>
    <source>
        <strain evidence="1">J2TS6</strain>
    </source>
</reference>
<accession>A0A919XDQ8</accession>
<dbReference type="RefSeq" id="WP_160042111.1">
    <property type="nucleotide sequence ID" value="NZ_BORQ01000001.1"/>
</dbReference>
<dbReference type="EMBL" id="BORQ01000001">
    <property type="protein sequence ID" value="GIO29130.1"/>
    <property type="molecule type" value="Genomic_DNA"/>
</dbReference>
<dbReference type="InterPro" id="IPR008930">
    <property type="entry name" value="Terpenoid_cyclase/PrenylTrfase"/>
</dbReference>
<evidence type="ECO:0000313" key="1">
    <source>
        <dbReference type="EMBL" id="GIO29130.1"/>
    </source>
</evidence>
<comment type="caution">
    <text evidence="1">The sequence shown here is derived from an EMBL/GenBank/DDBJ whole genome shotgun (WGS) entry which is preliminary data.</text>
</comment>